<accession>A0A7K1UAI8</accession>
<protein>
    <submittedName>
        <fullName evidence="1">Uncharacterized protein</fullName>
    </submittedName>
</protein>
<proteinExistence type="predicted"/>
<gene>
    <name evidence="1" type="ORF">GO493_24185</name>
</gene>
<dbReference type="Gene3D" id="3.40.50.1110">
    <property type="entry name" value="SGNH hydrolase"/>
    <property type="match status" value="1"/>
</dbReference>
<dbReference type="RefSeq" id="WP_157308814.1">
    <property type="nucleotide sequence ID" value="NZ_WRXN01000013.1"/>
</dbReference>
<keyword evidence="2" id="KW-1185">Reference proteome</keyword>
<sequence length="860" mass="92248">MATSIEIFKEAVKTSIKDKVAEGSILNSDIAARFYDAADLILSVAAEGGVGLEGAATPSTNPGAPEGKRMWITSTPGTYTNFSGVEVNNGELVFLIDNGTAYTKLVVPVDPVPVTTVQVAGVGKNKLDSSAFVEGNVNSSGTLDAVLPLTGWQRTARVPVVAGTTYTFSAVGFTASSSKYVVFYTASNVYISRVTITTAPPFSFTVPATATNIVINLKEPANAAPTNVQLEIGNAATAYEAYIPPVNAADTIKTNPLAASYLIDSPGNRAFITAMLNNNVTTQNVYSKNILDEENIKVGLVSSSGVILTTAGWLRSDKTPITAGSVYTFSALNYVPSTAKVLAYYTASDVYITRTSVATAPPFTFTPPAGAAYFILNLKEPTDATTPSQMQVENENVATSYVPHRKTVISQILGYDLLSSNSSSAPTTQIQALVNLYPQIYGKLQNFRKRYAGPLNATADDRVKIIMEGDSIFAREMHTTIGPVAPASYPPTFVTNNFGANLFRSLLSLERPVYSRWDKAGTFTETGTWSIETTGWDDAGTRPNDTRLSTTSAAALSFAVAAAYNRFNFVDRTDLAASTSIAIAVTGGAGKVEVKLPGATVWVEANGALLSQLEVAGTRRSNSVYARRVEFRKVGATIGTSVTITLTKPADSTKFLYWGLELISGAKPYIQLVNIARGGNTLAQLTNYIQNDLIERKPNLVLFEIPLLNMVAASQLPSYSVNWVQDFLYGDRAGNTNTWNLKTASNNWVDFEVLCVLPHFARSYFNSDGSMITQSSGYTMAEIWSAVKSFLYEKGDIPFVDMSAAFVREAESGYLGNYYNAFAGSGVNGNTLSSDGVHLNDRGTAVYAKHLCPIFDLNSI</sequence>
<comment type="caution">
    <text evidence="1">The sequence shown here is derived from an EMBL/GenBank/DDBJ whole genome shotgun (WGS) entry which is preliminary data.</text>
</comment>
<evidence type="ECO:0000313" key="1">
    <source>
        <dbReference type="EMBL" id="MVT11387.1"/>
    </source>
</evidence>
<dbReference type="AlphaFoldDB" id="A0A7K1UAI8"/>
<dbReference type="SUPFAM" id="SSF52266">
    <property type="entry name" value="SGNH hydrolase"/>
    <property type="match status" value="1"/>
</dbReference>
<dbReference type="Proteomes" id="UP000461730">
    <property type="component" value="Unassembled WGS sequence"/>
</dbReference>
<dbReference type="InterPro" id="IPR036514">
    <property type="entry name" value="SGNH_hydro_sf"/>
</dbReference>
<dbReference type="EMBL" id="WRXN01000013">
    <property type="protein sequence ID" value="MVT11387.1"/>
    <property type="molecule type" value="Genomic_DNA"/>
</dbReference>
<reference evidence="1 2" key="1">
    <citation type="submission" date="2019-12" db="EMBL/GenBank/DDBJ databases">
        <title>Chitinophaga sp. strain ysch24 (GDMCC 1.1355), whole genome shotgun sequence.</title>
        <authorList>
            <person name="Zhang X."/>
        </authorList>
    </citation>
    <scope>NUCLEOTIDE SEQUENCE [LARGE SCALE GENOMIC DNA]</scope>
    <source>
        <strain evidence="2">ysch24</strain>
    </source>
</reference>
<evidence type="ECO:0000313" key="2">
    <source>
        <dbReference type="Proteomes" id="UP000461730"/>
    </source>
</evidence>
<dbReference type="GO" id="GO:0016788">
    <property type="term" value="F:hydrolase activity, acting on ester bonds"/>
    <property type="evidence" value="ECO:0007669"/>
    <property type="project" value="UniProtKB-ARBA"/>
</dbReference>
<name>A0A7K1UAI8_9BACT</name>
<organism evidence="1 2">
    <name type="scientific">Chitinophaga tropicalis</name>
    <dbReference type="NCBI Taxonomy" id="2683588"/>
    <lineage>
        <taxon>Bacteria</taxon>
        <taxon>Pseudomonadati</taxon>
        <taxon>Bacteroidota</taxon>
        <taxon>Chitinophagia</taxon>
        <taxon>Chitinophagales</taxon>
        <taxon>Chitinophagaceae</taxon>
        <taxon>Chitinophaga</taxon>
    </lineage>
</organism>